<dbReference type="Proteomes" id="UP000677515">
    <property type="component" value="Chromosome"/>
</dbReference>
<dbReference type="EMBL" id="AP024329">
    <property type="protein sequence ID" value="BCQ34098.1"/>
    <property type="molecule type" value="Genomic_DNA"/>
</dbReference>
<evidence type="ECO:0000313" key="2">
    <source>
        <dbReference type="Proteomes" id="UP000677515"/>
    </source>
</evidence>
<dbReference type="RefSeq" id="WP_133841066.1">
    <property type="nucleotide sequence ID" value="NZ_AP024329.1"/>
</dbReference>
<name>A0ABM7MY11_ERWRD</name>
<accession>A0ABM7MY11</accession>
<protein>
    <submittedName>
        <fullName evidence="1">Uncharacterized protein</fullName>
    </submittedName>
</protein>
<reference evidence="1 2" key="1">
    <citation type="submission" date="2021-01" db="EMBL/GenBank/DDBJ databases">
        <title>Complete genome sequence of Erwinia rhapontici MAFF 311153.</title>
        <authorList>
            <person name="Morohoshi T."/>
            <person name="Someya N."/>
        </authorList>
    </citation>
    <scope>NUCLEOTIDE SEQUENCE [LARGE SCALE GENOMIC DNA]</scope>
    <source>
        <strain evidence="1 2">MAFF 311153</strain>
    </source>
</reference>
<proteinExistence type="predicted"/>
<gene>
    <name evidence="1" type="ORF">ERHA53_14410</name>
</gene>
<organism evidence="1 2">
    <name type="scientific">Erwinia rhapontici</name>
    <name type="common">Pectobacterium rhapontici</name>
    <dbReference type="NCBI Taxonomy" id="55212"/>
    <lineage>
        <taxon>Bacteria</taxon>
        <taxon>Pseudomonadati</taxon>
        <taxon>Pseudomonadota</taxon>
        <taxon>Gammaproteobacteria</taxon>
        <taxon>Enterobacterales</taxon>
        <taxon>Erwiniaceae</taxon>
        <taxon>Erwinia</taxon>
    </lineage>
</organism>
<evidence type="ECO:0000313" key="1">
    <source>
        <dbReference type="EMBL" id="BCQ34098.1"/>
    </source>
</evidence>
<sequence length="216" mass="25154">MSDTERISKQIIALMKTDSKPFYIKYTTFAGNIVKDFSRDIGYSSYEYFDTENRWVNRLDSDRLFRRIKFGISNDEIRKIIVLVVGEFTRNSRKHVTDIIAEQAGKASGRIFINSILLQDMASYFTSKLLPKIIFNATFTLSVTIAGARARSLYVSRKLKNKSPSLFYMMRKKDDLDLFYFLVDDYLEPFIDALSIKENNEEEFHEIIKNILSGIN</sequence>
<keyword evidence="2" id="KW-1185">Reference proteome</keyword>